<dbReference type="Proteomes" id="UP001443914">
    <property type="component" value="Unassembled WGS sequence"/>
</dbReference>
<organism evidence="2 3">
    <name type="scientific">Saponaria officinalis</name>
    <name type="common">Common soapwort</name>
    <name type="synonym">Lychnis saponaria</name>
    <dbReference type="NCBI Taxonomy" id="3572"/>
    <lineage>
        <taxon>Eukaryota</taxon>
        <taxon>Viridiplantae</taxon>
        <taxon>Streptophyta</taxon>
        <taxon>Embryophyta</taxon>
        <taxon>Tracheophyta</taxon>
        <taxon>Spermatophyta</taxon>
        <taxon>Magnoliopsida</taxon>
        <taxon>eudicotyledons</taxon>
        <taxon>Gunneridae</taxon>
        <taxon>Pentapetalae</taxon>
        <taxon>Caryophyllales</taxon>
        <taxon>Caryophyllaceae</taxon>
        <taxon>Caryophylleae</taxon>
        <taxon>Saponaria</taxon>
    </lineage>
</organism>
<comment type="caution">
    <text evidence="2">The sequence shown here is derived from an EMBL/GenBank/DDBJ whole genome shotgun (WGS) entry which is preliminary data.</text>
</comment>
<protein>
    <submittedName>
        <fullName evidence="2">Uncharacterized protein</fullName>
    </submittedName>
</protein>
<keyword evidence="1" id="KW-0812">Transmembrane</keyword>
<accession>A0AAW1HHK0</accession>
<gene>
    <name evidence="2" type="ORF">RND81_11G032800</name>
</gene>
<name>A0AAW1HHK0_SAPOF</name>
<keyword evidence="1" id="KW-0472">Membrane</keyword>
<evidence type="ECO:0000313" key="3">
    <source>
        <dbReference type="Proteomes" id="UP001443914"/>
    </source>
</evidence>
<evidence type="ECO:0000256" key="1">
    <source>
        <dbReference type="SAM" id="Phobius"/>
    </source>
</evidence>
<keyword evidence="1" id="KW-1133">Transmembrane helix</keyword>
<dbReference type="EMBL" id="JBDFQZ010000011">
    <property type="protein sequence ID" value="KAK9675811.1"/>
    <property type="molecule type" value="Genomic_DNA"/>
</dbReference>
<proteinExistence type="predicted"/>
<feature type="transmembrane region" description="Helical" evidence="1">
    <location>
        <begin position="79"/>
        <end position="96"/>
    </location>
</feature>
<sequence>MICCTHVYSICQIPPTLASIEVDLSSSIPKIVFRTESILPITILKFYNWYHIAHPINILRTIIRGKCWINWLQIYKPSLSSYIAIIYIISFLLISTKGKIVKLVEWNLIIGCSTRTFSGILLQKKITVILL</sequence>
<keyword evidence="3" id="KW-1185">Reference proteome</keyword>
<reference evidence="2" key="1">
    <citation type="submission" date="2024-03" db="EMBL/GenBank/DDBJ databases">
        <title>WGS assembly of Saponaria officinalis var. Norfolk2.</title>
        <authorList>
            <person name="Jenkins J."/>
            <person name="Shu S."/>
            <person name="Grimwood J."/>
            <person name="Barry K."/>
            <person name="Goodstein D."/>
            <person name="Schmutz J."/>
            <person name="Leebens-Mack J."/>
            <person name="Osbourn A."/>
        </authorList>
    </citation>
    <scope>NUCLEOTIDE SEQUENCE [LARGE SCALE GENOMIC DNA]</scope>
    <source>
        <strain evidence="2">JIC</strain>
    </source>
</reference>
<dbReference type="AlphaFoldDB" id="A0AAW1HHK0"/>
<evidence type="ECO:0000313" key="2">
    <source>
        <dbReference type="EMBL" id="KAK9675811.1"/>
    </source>
</evidence>